<evidence type="ECO:0000313" key="2">
    <source>
        <dbReference type="EMBL" id="SHM97085.1"/>
    </source>
</evidence>
<dbReference type="OrthoDB" id="9808953at2"/>
<organism evidence="2 3">
    <name type="scientific">Flavobacterium chilense</name>
    <dbReference type="NCBI Taxonomy" id="946677"/>
    <lineage>
        <taxon>Bacteria</taxon>
        <taxon>Pseudomonadati</taxon>
        <taxon>Bacteroidota</taxon>
        <taxon>Flavobacteriia</taxon>
        <taxon>Flavobacteriales</taxon>
        <taxon>Flavobacteriaceae</taxon>
        <taxon>Flavobacterium</taxon>
    </lineage>
</organism>
<dbReference type="AlphaFoldDB" id="A0A1M7N0N0"/>
<sequence>MKKVVLIIIIIFFTKNSYAQTSASFNVGGDIDKFYPVTFYDGGWYYNAPTNLILGRSSVHTDSDWRGSLMAAFNFHVTAYGHGSNFIDANIKPSIGSVGSFIAEWRDATGNGTCTCIIIWLRGGGTTYYYQSNYPVNPTVYDGVQNPLPYNEVNGPAHSFRTTVEEYAIPSGTYQNRNAYFAANVGIGTINPDEKLTVKGKIHTQEVRVDMAGPLVPDYVFANDYKLKSLQEVEDFIKENKHLPEIPSAHEIEKNGLMLAEMNMNLLKKIEEMTLYMIEIKKEMVKQNDKILTLESKLKSKAND</sequence>
<feature type="signal peptide" evidence="1">
    <location>
        <begin position="1"/>
        <end position="19"/>
    </location>
</feature>
<protein>
    <recommendedName>
        <fullName evidence="4">Peptidase S74 domain-containing protein</fullName>
    </recommendedName>
</protein>
<evidence type="ECO:0000313" key="3">
    <source>
        <dbReference type="Proteomes" id="UP000184028"/>
    </source>
</evidence>
<accession>A0A1M7N0N0</accession>
<feature type="chain" id="PRO_5012229762" description="Peptidase S74 domain-containing protein" evidence="1">
    <location>
        <begin position="20"/>
        <end position="304"/>
    </location>
</feature>
<evidence type="ECO:0000256" key="1">
    <source>
        <dbReference type="SAM" id="SignalP"/>
    </source>
</evidence>
<dbReference type="EMBL" id="FRBT01000017">
    <property type="protein sequence ID" value="SHM97085.1"/>
    <property type="molecule type" value="Genomic_DNA"/>
</dbReference>
<name>A0A1M7N0N0_9FLAO</name>
<proteinExistence type="predicted"/>
<gene>
    <name evidence="2" type="ORF">SAMN05444484_11718</name>
</gene>
<keyword evidence="3" id="KW-1185">Reference proteome</keyword>
<reference evidence="3" key="1">
    <citation type="submission" date="2016-11" db="EMBL/GenBank/DDBJ databases">
        <authorList>
            <person name="Varghese N."/>
            <person name="Submissions S."/>
        </authorList>
    </citation>
    <scope>NUCLEOTIDE SEQUENCE [LARGE SCALE GENOMIC DNA]</scope>
    <source>
        <strain evidence="3">DSM 24724</strain>
    </source>
</reference>
<dbReference type="Proteomes" id="UP000184028">
    <property type="component" value="Unassembled WGS sequence"/>
</dbReference>
<evidence type="ECO:0008006" key="4">
    <source>
        <dbReference type="Google" id="ProtNLM"/>
    </source>
</evidence>
<dbReference type="STRING" id="946677.SAMN05444484_11718"/>
<keyword evidence="1" id="KW-0732">Signal</keyword>
<dbReference type="RefSeq" id="WP_073075604.1">
    <property type="nucleotide sequence ID" value="NZ_FRBT01000017.1"/>
</dbReference>